<dbReference type="AlphaFoldDB" id="A0A853KB24"/>
<dbReference type="Pfam" id="PF07508">
    <property type="entry name" value="Recombinase"/>
    <property type="match status" value="1"/>
</dbReference>
<dbReference type="GO" id="GO:0000150">
    <property type="term" value="F:DNA strand exchange activity"/>
    <property type="evidence" value="ECO:0007669"/>
    <property type="project" value="InterPro"/>
</dbReference>
<feature type="compositionally biased region" description="Acidic residues" evidence="2">
    <location>
        <begin position="222"/>
        <end position="232"/>
    </location>
</feature>
<gene>
    <name evidence="4" type="ORF">AYW79_11385</name>
</gene>
<keyword evidence="1" id="KW-0175">Coiled coil</keyword>
<dbReference type="InterPro" id="IPR006119">
    <property type="entry name" value="Resolv_N"/>
</dbReference>
<dbReference type="GO" id="GO:0003677">
    <property type="term" value="F:DNA binding"/>
    <property type="evidence" value="ECO:0007669"/>
    <property type="project" value="InterPro"/>
</dbReference>
<proteinExistence type="predicted"/>
<feature type="domain" description="Resolvase/invertase-type recombinase catalytic" evidence="3">
    <location>
        <begin position="3"/>
        <end position="152"/>
    </location>
</feature>
<evidence type="ECO:0000313" key="5">
    <source>
        <dbReference type="Proteomes" id="UP000077421"/>
    </source>
</evidence>
<dbReference type="EMBL" id="LSUQ01000041">
    <property type="protein sequence ID" value="OAG93309.1"/>
    <property type="molecule type" value="Genomic_DNA"/>
</dbReference>
<dbReference type="Gene3D" id="3.40.50.1390">
    <property type="entry name" value="Resolvase, N-terminal catalytic domain"/>
    <property type="match status" value="1"/>
</dbReference>
<dbReference type="Proteomes" id="UP000077421">
    <property type="component" value="Unassembled WGS sequence"/>
</dbReference>
<dbReference type="InterPro" id="IPR038109">
    <property type="entry name" value="DNA_bind_recomb_sf"/>
</dbReference>
<feature type="coiled-coil region" evidence="1">
    <location>
        <begin position="377"/>
        <end position="404"/>
    </location>
</feature>
<dbReference type="Pfam" id="PF00239">
    <property type="entry name" value="Resolvase"/>
    <property type="match status" value="1"/>
</dbReference>
<evidence type="ECO:0000313" key="4">
    <source>
        <dbReference type="EMBL" id="OAG93309.1"/>
    </source>
</evidence>
<dbReference type="PANTHER" id="PTHR30461">
    <property type="entry name" value="DNA-INVERTASE FROM LAMBDOID PROPHAGE"/>
    <property type="match status" value="1"/>
</dbReference>
<dbReference type="OrthoDB" id="65783at2"/>
<evidence type="ECO:0000256" key="1">
    <source>
        <dbReference type="SAM" id="Coils"/>
    </source>
</evidence>
<evidence type="ECO:0000256" key="2">
    <source>
        <dbReference type="SAM" id="MobiDB-lite"/>
    </source>
</evidence>
<dbReference type="InterPro" id="IPR050639">
    <property type="entry name" value="SSR_resolvase"/>
</dbReference>
<dbReference type="SMART" id="SM00857">
    <property type="entry name" value="Resolvase"/>
    <property type="match status" value="1"/>
</dbReference>
<organism evidence="4 5">
    <name type="scientific">Ferroacidibacillus organovorans</name>
    <dbReference type="NCBI Taxonomy" id="1765683"/>
    <lineage>
        <taxon>Bacteria</taxon>
        <taxon>Bacillati</taxon>
        <taxon>Bacillota</taxon>
        <taxon>Bacilli</taxon>
        <taxon>Bacillales</taxon>
        <taxon>Alicyclobacillaceae</taxon>
        <taxon>Ferroacidibacillus</taxon>
    </lineage>
</organism>
<dbReference type="PROSITE" id="PS51736">
    <property type="entry name" value="RECOMBINASES_3"/>
    <property type="match status" value="1"/>
</dbReference>
<dbReference type="Gene3D" id="3.90.1750.20">
    <property type="entry name" value="Putative Large Serine Recombinase, Chain B, Domain 2"/>
    <property type="match status" value="1"/>
</dbReference>
<evidence type="ECO:0000259" key="3">
    <source>
        <dbReference type="PROSITE" id="PS51736"/>
    </source>
</evidence>
<reference evidence="4 5" key="1">
    <citation type="submission" date="2016-02" db="EMBL/GenBank/DDBJ databases">
        <title>Draft genome sequence of Acidibacillus ferrooxidans SLC66.</title>
        <authorList>
            <person name="Oliveira G."/>
            <person name="Nancucheo I."/>
            <person name="Dall'Agnol H."/>
            <person name="Johnson B."/>
            <person name="Oliveira R."/>
            <person name="Nunes G.L."/>
            <person name="Tzotzos G."/>
            <person name="Orellana S.C."/>
            <person name="Salim A.C."/>
            <person name="Araujo F.M."/>
        </authorList>
    </citation>
    <scope>NUCLEOTIDE SEQUENCE [LARGE SCALE GENOMIC DNA]</scope>
    <source>
        <strain evidence="4 5">SLC66</strain>
    </source>
</reference>
<protein>
    <recommendedName>
        <fullName evidence="3">Resolvase/invertase-type recombinase catalytic domain-containing protein</fullName>
    </recommendedName>
</protein>
<comment type="caution">
    <text evidence="4">The sequence shown here is derived from an EMBL/GenBank/DDBJ whole genome shotgun (WGS) entry which is preliminary data.</text>
</comment>
<name>A0A853KB24_9BACL</name>
<dbReference type="PANTHER" id="PTHR30461:SF23">
    <property type="entry name" value="DNA RECOMBINASE-RELATED"/>
    <property type="match status" value="1"/>
</dbReference>
<dbReference type="InterPro" id="IPR036162">
    <property type="entry name" value="Resolvase-like_N_sf"/>
</dbReference>
<feature type="region of interest" description="Disordered" evidence="2">
    <location>
        <begin position="215"/>
        <end position="239"/>
    </location>
</feature>
<sequence>MRMTVAYYRSSLEQQENSVPMQKDNAKLYAQKHGMTLQDHYDDEGKSARKKSEIERPAMHRLRQDIRSNLIGTIIVYKRDRLARRASEYMEFYRLCRKFDVKIIFTSGKEYPVFYSPFGEFIELIYAGIIEREAEVIVERLRETQITNFVNKKTVGNLPYGLVAIEGKQDKPEIHFQSDEVKEEIKGIYSDFLQWSTTRGEQKFSAFVQLQNERHPRRERLESEEEEIEYDEGGAKEPNARWTDTNLRGLLTNSLYMGKHRKTWEDQMYEVDRPECAIISPEAWEATNQAMKPFLAVQHETKKREFVLEGLIVCEFCKHPLVGRTSWRKQEPMDGYYCPTKTCPVRISATKCEEKIDEEVVGFLSILLKENGDALYREVMAEERRRIKAEMEKLQHQRTILQTRLKKDVSQYMQTRVSMPEIFQTKTNLDNLHHTMHRLEAELRSLHAFPLGTKRRNIRIQDLKIELKQGSAVRRRELLADLLLEVRVSKNTIEALVFRHPFQKVVSHVSS</sequence>
<dbReference type="SUPFAM" id="SSF53041">
    <property type="entry name" value="Resolvase-like"/>
    <property type="match status" value="1"/>
</dbReference>
<accession>A0A853KB24</accession>
<dbReference type="CDD" id="cd00338">
    <property type="entry name" value="Ser_Recombinase"/>
    <property type="match status" value="1"/>
</dbReference>
<dbReference type="RefSeq" id="WP_067565894.1">
    <property type="nucleotide sequence ID" value="NZ_LSUQ01000041.1"/>
</dbReference>
<dbReference type="InterPro" id="IPR011109">
    <property type="entry name" value="DNA_bind_recombinase_dom"/>
</dbReference>